<dbReference type="AlphaFoldDB" id="A0A0C9UCX9"/>
<accession>A0A0C9UCX9</accession>
<gene>
    <name evidence="1" type="ORF">M422DRAFT_37992</name>
</gene>
<evidence type="ECO:0000313" key="1">
    <source>
        <dbReference type="EMBL" id="KIJ26987.1"/>
    </source>
</evidence>
<proteinExistence type="predicted"/>
<dbReference type="OrthoDB" id="3044400at2759"/>
<keyword evidence="2" id="KW-1185">Reference proteome</keyword>
<dbReference type="EMBL" id="KN837350">
    <property type="protein sequence ID" value="KIJ26987.1"/>
    <property type="molecule type" value="Genomic_DNA"/>
</dbReference>
<name>A0A0C9UCX9_SPHS4</name>
<sequence length="157" mass="18109">MTTWIMIYMRGMAVEGNDLKEEKKIVKRVYSECWGRCAEDSESEDEGDNGISDSLATKDRLEVLVEGLIKDSLRQAIKSLPSYRESRSGTNKQMAANIMKHLRERAECGEARGDHRENPRSFVQERTVISIYYIDIFVQAFPIPFAYELEYLLSLVM</sequence>
<dbReference type="HOGENOM" id="CLU_1679064_0_0_1"/>
<organism evidence="1 2">
    <name type="scientific">Sphaerobolus stellatus (strain SS14)</name>
    <dbReference type="NCBI Taxonomy" id="990650"/>
    <lineage>
        <taxon>Eukaryota</taxon>
        <taxon>Fungi</taxon>
        <taxon>Dikarya</taxon>
        <taxon>Basidiomycota</taxon>
        <taxon>Agaricomycotina</taxon>
        <taxon>Agaricomycetes</taxon>
        <taxon>Phallomycetidae</taxon>
        <taxon>Geastrales</taxon>
        <taxon>Sphaerobolaceae</taxon>
        <taxon>Sphaerobolus</taxon>
    </lineage>
</organism>
<evidence type="ECO:0000313" key="2">
    <source>
        <dbReference type="Proteomes" id="UP000054279"/>
    </source>
</evidence>
<dbReference type="Proteomes" id="UP000054279">
    <property type="component" value="Unassembled WGS sequence"/>
</dbReference>
<protein>
    <submittedName>
        <fullName evidence="1">Uncharacterized protein</fullName>
    </submittedName>
</protein>
<reference evidence="1 2" key="1">
    <citation type="submission" date="2014-06" db="EMBL/GenBank/DDBJ databases">
        <title>Evolutionary Origins and Diversification of the Mycorrhizal Mutualists.</title>
        <authorList>
            <consortium name="DOE Joint Genome Institute"/>
            <consortium name="Mycorrhizal Genomics Consortium"/>
            <person name="Kohler A."/>
            <person name="Kuo A."/>
            <person name="Nagy L.G."/>
            <person name="Floudas D."/>
            <person name="Copeland A."/>
            <person name="Barry K.W."/>
            <person name="Cichocki N."/>
            <person name="Veneault-Fourrey C."/>
            <person name="LaButti K."/>
            <person name="Lindquist E.A."/>
            <person name="Lipzen A."/>
            <person name="Lundell T."/>
            <person name="Morin E."/>
            <person name="Murat C."/>
            <person name="Riley R."/>
            <person name="Ohm R."/>
            <person name="Sun H."/>
            <person name="Tunlid A."/>
            <person name="Henrissat B."/>
            <person name="Grigoriev I.V."/>
            <person name="Hibbett D.S."/>
            <person name="Martin F."/>
        </authorList>
    </citation>
    <scope>NUCLEOTIDE SEQUENCE [LARGE SCALE GENOMIC DNA]</scope>
    <source>
        <strain evidence="1 2">SS14</strain>
    </source>
</reference>